<dbReference type="EMBL" id="RZOA01000008">
    <property type="protein sequence ID" value="KAA8823539.1"/>
    <property type="molecule type" value="Genomic_DNA"/>
</dbReference>
<dbReference type="Pfam" id="PF01063">
    <property type="entry name" value="Aminotran_4"/>
    <property type="match status" value="1"/>
</dbReference>
<dbReference type="AlphaFoldDB" id="A0A5J5E2Y9"/>
<dbReference type="EC" id="4.1.3.38" evidence="3"/>
<dbReference type="EMBL" id="RZNZ01000002">
    <property type="protein sequence ID" value="KAA8822020.1"/>
    <property type="molecule type" value="Genomic_DNA"/>
</dbReference>
<comment type="caution">
    <text evidence="3">The sequence shown here is derived from an EMBL/GenBank/DDBJ whole genome shotgun (WGS) entry which is preliminary data.</text>
</comment>
<dbReference type="GO" id="GO:0046394">
    <property type="term" value="P:carboxylic acid biosynthetic process"/>
    <property type="evidence" value="ECO:0007669"/>
    <property type="project" value="UniProtKB-ARBA"/>
</dbReference>
<dbReference type="PANTHER" id="PTHR42743">
    <property type="entry name" value="AMINO-ACID AMINOTRANSFERASE"/>
    <property type="match status" value="1"/>
</dbReference>
<dbReference type="Gene3D" id="3.20.10.10">
    <property type="entry name" value="D-amino Acid Aminotransferase, subunit A, domain 2"/>
    <property type="match status" value="1"/>
</dbReference>
<dbReference type="InterPro" id="IPR036038">
    <property type="entry name" value="Aminotransferase-like"/>
</dbReference>
<evidence type="ECO:0000313" key="5">
    <source>
        <dbReference type="Proteomes" id="UP000374630"/>
    </source>
</evidence>
<dbReference type="InterPro" id="IPR043132">
    <property type="entry name" value="BCAT-like_C"/>
</dbReference>
<dbReference type="Gene3D" id="3.30.470.10">
    <property type="match status" value="1"/>
</dbReference>
<keyword evidence="3" id="KW-0456">Lyase</keyword>
<reference evidence="4 5" key="1">
    <citation type="journal article" date="2019" name="Syst. Appl. Microbiol.">
        <title>Characterization of Bifidobacterium species in feaces of the Egyptian fruit bat: Description of B. vespertilionis sp. nov. and B. rousetti sp. nov.</title>
        <authorList>
            <person name="Modesto M."/>
            <person name="Satti M."/>
            <person name="Watanabe K."/>
            <person name="Puglisi E."/>
            <person name="Morelli L."/>
            <person name="Huang C.-H."/>
            <person name="Liou J.-S."/>
            <person name="Miyashita M."/>
            <person name="Tamura T."/>
            <person name="Saito S."/>
            <person name="Mori K."/>
            <person name="Huang L."/>
            <person name="Sciavilla P."/>
            <person name="Sandri C."/>
            <person name="Spiezio C."/>
            <person name="Vitali F."/>
            <person name="Cavalieri D."/>
            <person name="Perpetuini G."/>
            <person name="Tofalo R."/>
            <person name="Bonetti A."/>
            <person name="Arita M."/>
            <person name="Mattarelli P."/>
        </authorList>
    </citation>
    <scope>NUCLEOTIDE SEQUENCE [LARGE SCALE GENOMIC DNA]</scope>
    <source>
        <strain evidence="2 5">RST16</strain>
        <strain evidence="3 4">RST8</strain>
    </source>
</reference>
<dbReference type="GO" id="GO:0008696">
    <property type="term" value="F:4-amino-4-deoxychorismate lyase activity"/>
    <property type="evidence" value="ECO:0007669"/>
    <property type="project" value="UniProtKB-EC"/>
</dbReference>
<name>A0A5J5E2Y9_9BIFI</name>
<evidence type="ECO:0000256" key="1">
    <source>
        <dbReference type="ARBA" id="ARBA00009320"/>
    </source>
</evidence>
<accession>A0A5J5E2Y9</accession>
<evidence type="ECO:0000313" key="2">
    <source>
        <dbReference type="EMBL" id="KAA8822020.1"/>
    </source>
</evidence>
<protein>
    <submittedName>
        <fullName evidence="3">Aminodeoxychorismate lyase</fullName>
        <ecNumber evidence="3">4.1.3.38</ecNumber>
    </submittedName>
</protein>
<dbReference type="SUPFAM" id="SSF56752">
    <property type="entry name" value="D-aminoacid aminotransferase-like PLP-dependent enzymes"/>
    <property type="match status" value="1"/>
</dbReference>
<comment type="similarity">
    <text evidence="1">Belongs to the class-IV pyridoxal-phosphate-dependent aminotransferase family.</text>
</comment>
<sequence>MTTDAGSIVLGVGDADALFGEDAGAGSAEPLQIVDPHEAVVSPFDFAVTRGDGMFEATVVWDGYAVSLENHLKRLAHTAAMIDMPAPNLPAFERAVEQLVDEYADPERGPIMRILVSRGPDRATGIGAAAPDQPHVWMFLDAKAALHTDAPITMTTLSRGYTSDVAERAPWLLCGAKTLSYAVNQSAHRECARRGVDDSVFVTDDGYVLECPNATIVARYGDEFVTPDPSIGILHGTTQRELFAWARQEGKSFSYARRMPVERLREADALYMTHGGWVIPVRSLDGRDYAVDQVQADSINAAIHAGRTRADALGIGPDNA</sequence>
<dbReference type="RefSeq" id="WP_150353872.1">
    <property type="nucleotide sequence ID" value="NZ_RZNZ01000002.1"/>
</dbReference>
<evidence type="ECO:0000313" key="4">
    <source>
        <dbReference type="Proteomes" id="UP000345527"/>
    </source>
</evidence>
<dbReference type="InterPro" id="IPR043131">
    <property type="entry name" value="BCAT-like_N"/>
</dbReference>
<dbReference type="Proteomes" id="UP000374630">
    <property type="component" value="Unassembled WGS sequence"/>
</dbReference>
<dbReference type="PANTHER" id="PTHR42743:SF11">
    <property type="entry name" value="AMINODEOXYCHORISMATE LYASE"/>
    <property type="match status" value="1"/>
</dbReference>
<dbReference type="OrthoDB" id="3199344at2"/>
<dbReference type="GO" id="GO:0005829">
    <property type="term" value="C:cytosol"/>
    <property type="evidence" value="ECO:0007669"/>
    <property type="project" value="TreeGrafter"/>
</dbReference>
<dbReference type="InterPro" id="IPR001544">
    <property type="entry name" value="Aminotrans_IV"/>
</dbReference>
<dbReference type="Proteomes" id="UP000345527">
    <property type="component" value="Unassembled WGS sequence"/>
</dbReference>
<dbReference type="NCBIfam" id="NF005888">
    <property type="entry name" value="PRK07849.1-3"/>
    <property type="match status" value="1"/>
</dbReference>
<keyword evidence="5" id="KW-1185">Reference proteome</keyword>
<evidence type="ECO:0000313" key="3">
    <source>
        <dbReference type="EMBL" id="KAA8823539.1"/>
    </source>
</evidence>
<dbReference type="InterPro" id="IPR050571">
    <property type="entry name" value="Class-IV_PLP-Dep_Aminotrnsfr"/>
</dbReference>
<gene>
    <name evidence="3" type="ORF">EM848_05160</name>
    <name evidence="2" type="ORF">EMO90_02125</name>
</gene>
<proteinExistence type="inferred from homology"/>
<organism evidence="3 4">
    <name type="scientific">Bifidobacterium vespertilionis</name>
    <dbReference type="NCBI Taxonomy" id="2562524"/>
    <lineage>
        <taxon>Bacteria</taxon>
        <taxon>Bacillati</taxon>
        <taxon>Actinomycetota</taxon>
        <taxon>Actinomycetes</taxon>
        <taxon>Bifidobacteriales</taxon>
        <taxon>Bifidobacteriaceae</taxon>
        <taxon>Bifidobacterium</taxon>
    </lineage>
</organism>